<name>W9DRB7_METTI</name>
<dbReference type="RefSeq" id="WP_023845171.1">
    <property type="nucleotide sequence ID" value="NZ_AZAJ01000001.1"/>
</dbReference>
<dbReference type="Gene3D" id="1.10.10.10">
    <property type="entry name" value="Winged helix-like DNA-binding domain superfamily/Winged helix DNA-binding domain"/>
    <property type="match status" value="1"/>
</dbReference>
<dbReference type="OrthoDB" id="202962at2157"/>
<dbReference type="InterPro" id="IPR002831">
    <property type="entry name" value="Tscrpt_reg_TrmB_N"/>
</dbReference>
<dbReference type="EMBL" id="AZAJ01000001">
    <property type="protein sequence ID" value="ETA68035.1"/>
    <property type="molecule type" value="Genomic_DNA"/>
</dbReference>
<gene>
    <name evidence="3" type="ORF">MettiDRAFT_1482</name>
</gene>
<evidence type="ECO:0000313" key="4">
    <source>
        <dbReference type="Proteomes" id="UP000019483"/>
    </source>
</evidence>
<dbReference type="Pfam" id="PF01978">
    <property type="entry name" value="TrmB"/>
    <property type="match status" value="1"/>
</dbReference>
<dbReference type="Proteomes" id="UP000019483">
    <property type="component" value="Unassembled WGS sequence"/>
</dbReference>
<dbReference type="InterPro" id="IPR055859">
    <property type="entry name" value="DUF7436"/>
</dbReference>
<dbReference type="InterPro" id="IPR051797">
    <property type="entry name" value="TrmB-like"/>
</dbReference>
<dbReference type="PANTHER" id="PTHR34293">
    <property type="entry name" value="HTH-TYPE TRANSCRIPTIONAL REGULATOR TRMBL2"/>
    <property type="match status" value="1"/>
</dbReference>
<feature type="domain" description="Transcription regulator TrmB N-terminal" evidence="1">
    <location>
        <begin position="8"/>
        <end position="72"/>
    </location>
</feature>
<evidence type="ECO:0000259" key="1">
    <source>
        <dbReference type="Pfam" id="PF01978"/>
    </source>
</evidence>
<dbReference type="Pfam" id="PF24217">
    <property type="entry name" value="DUF7436"/>
    <property type="match status" value="1"/>
</dbReference>
<protein>
    <submittedName>
        <fullName evidence="3">Putative transcriptional regulator</fullName>
    </submittedName>
</protein>
<reference evidence="3 4" key="1">
    <citation type="submission" date="2013-08" db="EMBL/GenBank/DDBJ databases">
        <authorList>
            <consortium name="DOE Joint Genome Institute"/>
            <person name="Eisen J."/>
            <person name="Huntemann M."/>
            <person name="Han J."/>
            <person name="Chen A."/>
            <person name="Kyrpides N."/>
            <person name="Mavromatis K."/>
            <person name="Markowitz V."/>
            <person name="Palaniappan K."/>
            <person name="Ivanova N."/>
            <person name="Schaumberg A."/>
            <person name="Pati A."/>
            <person name="Liolios K."/>
            <person name="Nordberg H.P."/>
            <person name="Cantor M.N."/>
            <person name="Hua S.X."/>
            <person name="Woyke T."/>
        </authorList>
    </citation>
    <scope>NUCLEOTIDE SEQUENCE [LARGE SCALE GENOMIC DNA]</scope>
    <source>
        <strain evidence="3 4">DSM 2278</strain>
    </source>
</reference>
<accession>W9DRB7</accession>
<sequence>MLENKLIKLGLNKYEVDAYLYVLKHGIAEAGAAHKETNIPYGKIYETMNSLVTKGLFEVQNSRPKKYMTKKPSNALNGLYAEKKKQVDEDLENTRKLIIDIGKEIDEIKTQKPAERSFWITAMGNEIPEMTKSNFEEAEKEICILLYLPKTAASGFHSHSDETNESETRQEMMKAFERGVKLRMLSSKETGMMHTPDDESYGMNNTAGNIEIRYQDEPFPAYFTIIDNDKVVFSIIDPVEQNNVIAMTKVWDQRLASKLQGKFEEMWESAKKLH</sequence>
<comment type="caution">
    <text evidence="3">The sequence shown here is derived from an EMBL/GenBank/DDBJ whole genome shotgun (WGS) entry which is preliminary data.</text>
</comment>
<evidence type="ECO:0000313" key="3">
    <source>
        <dbReference type="EMBL" id="ETA68035.1"/>
    </source>
</evidence>
<organism evidence="3 4">
    <name type="scientific">Methanolobus tindarius DSM 2278</name>
    <dbReference type="NCBI Taxonomy" id="1090322"/>
    <lineage>
        <taxon>Archaea</taxon>
        <taxon>Methanobacteriati</taxon>
        <taxon>Methanobacteriota</taxon>
        <taxon>Stenosarchaea group</taxon>
        <taxon>Methanomicrobia</taxon>
        <taxon>Methanosarcinales</taxon>
        <taxon>Methanosarcinaceae</taxon>
        <taxon>Methanolobus</taxon>
    </lineage>
</organism>
<evidence type="ECO:0000259" key="2">
    <source>
        <dbReference type="Pfam" id="PF24217"/>
    </source>
</evidence>
<dbReference type="STRING" id="1090322.MettiDRAFT_1482"/>
<dbReference type="Gene3D" id="3.30.870.10">
    <property type="entry name" value="Endonuclease Chain A"/>
    <property type="match status" value="1"/>
</dbReference>
<dbReference type="AlphaFoldDB" id="W9DRB7"/>
<proteinExistence type="predicted"/>
<dbReference type="InterPro" id="IPR036388">
    <property type="entry name" value="WH-like_DNA-bd_sf"/>
</dbReference>
<keyword evidence="4" id="KW-1185">Reference proteome</keyword>
<feature type="domain" description="DUF7436" evidence="2">
    <location>
        <begin position="113"/>
        <end position="273"/>
    </location>
</feature>
<dbReference type="PANTHER" id="PTHR34293:SF1">
    <property type="entry name" value="HTH-TYPE TRANSCRIPTIONAL REGULATOR TRMBL2"/>
    <property type="match status" value="1"/>
</dbReference>